<evidence type="ECO:0000256" key="3">
    <source>
        <dbReference type="ARBA" id="ARBA00022842"/>
    </source>
</evidence>
<dbReference type="CDD" id="cd04688">
    <property type="entry name" value="NUDIX_Hydrolase"/>
    <property type="match status" value="1"/>
</dbReference>
<evidence type="ECO:0000259" key="4">
    <source>
        <dbReference type="PROSITE" id="PS51462"/>
    </source>
</evidence>
<keyword evidence="3" id="KW-0460">Magnesium</keyword>
<sequence>MPAIRDVVICVFRHRGRILVAQGHDGLTGERFFRPVGGGIEFGELAEDSIRREVMEELGLEIAEPVLLGVLENLFEFRRKPGHEIVFVFDARFVDASAYLRRELPISEPGWDGPARWLSLEEPSPFPIHPNGLVDLLRRSGGDSTGR</sequence>
<accession>A0A956SCP5</accession>
<proteinExistence type="predicted"/>
<evidence type="ECO:0000313" key="6">
    <source>
        <dbReference type="Proteomes" id="UP000739538"/>
    </source>
</evidence>
<dbReference type="PANTHER" id="PTHR43046:SF12">
    <property type="entry name" value="GDP-MANNOSE MANNOSYL HYDROLASE"/>
    <property type="match status" value="1"/>
</dbReference>
<evidence type="ECO:0000256" key="1">
    <source>
        <dbReference type="ARBA" id="ARBA00001946"/>
    </source>
</evidence>
<dbReference type="EMBL" id="JAGQHS010000027">
    <property type="protein sequence ID" value="MCA9755600.1"/>
    <property type="molecule type" value="Genomic_DNA"/>
</dbReference>
<dbReference type="InterPro" id="IPR015797">
    <property type="entry name" value="NUDIX_hydrolase-like_dom_sf"/>
</dbReference>
<evidence type="ECO:0000313" key="5">
    <source>
        <dbReference type="EMBL" id="MCA9755600.1"/>
    </source>
</evidence>
<organism evidence="5 6">
    <name type="scientific">Eiseniibacteriota bacterium</name>
    <dbReference type="NCBI Taxonomy" id="2212470"/>
    <lineage>
        <taxon>Bacteria</taxon>
        <taxon>Candidatus Eiseniibacteriota</taxon>
    </lineage>
</organism>
<dbReference type="SUPFAM" id="SSF55811">
    <property type="entry name" value="Nudix"/>
    <property type="match status" value="1"/>
</dbReference>
<evidence type="ECO:0000256" key="2">
    <source>
        <dbReference type="ARBA" id="ARBA00022801"/>
    </source>
</evidence>
<dbReference type="GO" id="GO:0016787">
    <property type="term" value="F:hydrolase activity"/>
    <property type="evidence" value="ECO:0007669"/>
    <property type="project" value="UniProtKB-KW"/>
</dbReference>
<gene>
    <name evidence="5" type="ORF">KDA27_07345</name>
</gene>
<keyword evidence="2" id="KW-0378">Hydrolase</keyword>
<dbReference type="PANTHER" id="PTHR43046">
    <property type="entry name" value="GDP-MANNOSE MANNOSYL HYDROLASE"/>
    <property type="match status" value="1"/>
</dbReference>
<dbReference type="Proteomes" id="UP000739538">
    <property type="component" value="Unassembled WGS sequence"/>
</dbReference>
<protein>
    <submittedName>
        <fullName evidence="5">NUDIX domain-containing protein</fullName>
    </submittedName>
</protein>
<comment type="caution">
    <text evidence="5">The sequence shown here is derived from an EMBL/GenBank/DDBJ whole genome shotgun (WGS) entry which is preliminary data.</text>
</comment>
<dbReference type="Gene3D" id="3.90.79.10">
    <property type="entry name" value="Nucleoside Triphosphate Pyrophosphohydrolase"/>
    <property type="match status" value="1"/>
</dbReference>
<reference evidence="5" key="1">
    <citation type="submission" date="2020-04" db="EMBL/GenBank/DDBJ databases">
        <authorList>
            <person name="Zhang T."/>
        </authorList>
    </citation>
    <scope>NUCLEOTIDE SEQUENCE</scope>
    <source>
        <strain evidence="5">HKST-UBA02</strain>
    </source>
</reference>
<dbReference type="Pfam" id="PF00293">
    <property type="entry name" value="NUDIX"/>
    <property type="match status" value="1"/>
</dbReference>
<dbReference type="PROSITE" id="PS51462">
    <property type="entry name" value="NUDIX"/>
    <property type="match status" value="1"/>
</dbReference>
<dbReference type="AlphaFoldDB" id="A0A956SCP5"/>
<feature type="domain" description="Nudix hydrolase" evidence="4">
    <location>
        <begin position="2"/>
        <end position="140"/>
    </location>
</feature>
<name>A0A956SCP5_UNCEI</name>
<comment type="cofactor">
    <cofactor evidence="1">
        <name>Mg(2+)</name>
        <dbReference type="ChEBI" id="CHEBI:18420"/>
    </cofactor>
</comment>
<reference evidence="5" key="2">
    <citation type="journal article" date="2021" name="Microbiome">
        <title>Successional dynamics and alternative stable states in a saline activated sludge microbial community over 9 years.</title>
        <authorList>
            <person name="Wang Y."/>
            <person name="Ye J."/>
            <person name="Ju F."/>
            <person name="Liu L."/>
            <person name="Boyd J.A."/>
            <person name="Deng Y."/>
            <person name="Parks D.H."/>
            <person name="Jiang X."/>
            <person name="Yin X."/>
            <person name="Woodcroft B.J."/>
            <person name="Tyson G.W."/>
            <person name="Hugenholtz P."/>
            <person name="Polz M.F."/>
            <person name="Zhang T."/>
        </authorList>
    </citation>
    <scope>NUCLEOTIDE SEQUENCE</scope>
    <source>
        <strain evidence="5">HKST-UBA02</strain>
    </source>
</reference>
<dbReference type="InterPro" id="IPR000086">
    <property type="entry name" value="NUDIX_hydrolase_dom"/>
</dbReference>